<gene>
    <name evidence="2" type="ORF">IPOD504_LOCUS2030</name>
</gene>
<accession>A0ABN8HVC3</accession>
<proteinExistence type="predicted"/>
<evidence type="ECO:0000256" key="1">
    <source>
        <dbReference type="SAM" id="MobiDB-lite"/>
    </source>
</evidence>
<dbReference type="EMBL" id="OW152823">
    <property type="protein sequence ID" value="CAH2039834.1"/>
    <property type="molecule type" value="Genomic_DNA"/>
</dbReference>
<evidence type="ECO:0000313" key="2">
    <source>
        <dbReference type="EMBL" id="CAH2039834.1"/>
    </source>
</evidence>
<feature type="region of interest" description="Disordered" evidence="1">
    <location>
        <begin position="39"/>
        <end position="59"/>
    </location>
</feature>
<name>A0ABN8HVC3_9NEOP</name>
<reference evidence="2" key="1">
    <citation type="submission" date="2022-03" db="EMBL/GenBank/DDBJ databases">
        <authorList>
            <person name="Martin H S."/>
        </authorList>
    </citation>
    <scope>NUCLEOTIDE SEQUENCE</scope>
</reference>
<feature type="non-terminal residue" evidence="2">
    <location>
        <position position="138"/>
    </location>
</feature>
<keyword evidence="3" id="KW-1185">Reference proteome</keyword>
<feature type="compositionally biased region" description="Polar residues" evidence="1">
    <location>
        <begin position="46"/>
        <end position="55"/>
    </location>
</feature>
<evidence type="ECO:0000313" key="3">
    <source>
        <dbReference type="Proteomes" id="UP000837857"/>
    </source>
</evidence>
<organism evidence="2 3">
    <name type="scientific">Iphiclides podalirius</name>
    <name type="common">scarce swallowtail</name>
    <dbReference type="NCBI Taxonomy" id="110791"/>
    <lineage>
        <taxon>Eukaryota</taxon>
        <taxon>Metazoa</taxon>
        <taxon>Ecdysozoa</taxon>
        <taxon>Arthropoda</taxon>
        <taxon>Hexapoda</taxon>
        <taxon>Insecta</taxon>
        <taxon>Pterygota</taxon>
        <taxon>Neoptera</taxon>
        <taxon>Endopterygota</taxon>
        <taxon>Lepidoptera</taxon>
        <taxon>Glossata</taxon>
        <taxon>Ditrysia</taxon>
        <taxon>Papilionoidea</taxon>
        <taxon>Papilionidae</taxon>
        <taxon>Papilioninae</taxon>
        <taxon>Iphiclides</taxon>
    </lineage>
</organism>
<protein>
    <submittedName>
        <fullName evidence="2">Uncharacterized protein</fullName>
    </submittedName>
</protein>
<sequence length="138" mass="15265">MRHFSPYVALQAHERVTGSRVKVSVYTTARMRYTSHWKSGLRNKSAPGSESNNGTPARADKCADLRQSCAVPMIDNNGNFAPNTCSIARPFPPSRSLPALLGAGGRGPMTERLIDVRRLVLPDTVSQIKKIGYLRRFH</sequence>
<dbReference type="Proteomes" id="UP000837857">
    <property type="component" value="Chromosome 11"/>
</dbReference>